<reference evidence="3 4" key="1">
    <citation type="journal article" date="2014" name="Genome Announc.">
        <title>Trypanosoma cruzi Clone Dm28c Draft Genome Sequence.</title>
        <authorList>
            <person name="Grisard E.C."/>
            <person name="Teixeira S.M."/>
            <person name="de Almeida L.G."/>
            <person name="Stoco P.H."/>
            <person name="Gerber A.L."/>
            <person name="Talavera-Lopez C."/>
            <person name="Lima O.C."/>
            <person name="Andersson B."/>
            <person name="de Vasconcelos A.T."/>
        </authorList>
    </citation>
    <scope>NUCLEOTIDE SEQUENCE [LARGE SCALE GENOMIC DNA]</scope>
    <source>
        <strain evidence="3 4">Dm28c</strain>
    </source>
</reference>
<feature type="signal peptide" evidence="2">
    <location>
        <begin position="1"/>
        <end position="24"/>
    </location>
</feature>
<dbReference type="EMBL" id="AYLP01000970">
    <property type="protein sequence ID" value="ESS55191.1"/>
    <property type="molecule type" value="Genomic_DNA"/>
</dbReference>
<evidence type="ECO:0000313" key="3">
    <source>
        <dbReference type="EMBL" id="ESS55191.1"/>
    </source>
</evidence>
<gene>
    <name evidence="3" type="ORF">TCDM_13356</name>
</gene>
<organism evidence="3 4">
    <name type="scientific">Trypanosoma cruzi Dm28c</name>
    <dbReference type="NCBI Taxonomy" id="1416333"/>
    <lineage>
        <taxon>Eukaryota</taxon>
        <taxon>Discoba</taxon>
        <taxon>Euglenozoa</taxon>
        <taxon>Kinetoplastea</taxon>
        <taxon>Metakinetoplastina</taxon>
        <taxon>Trypanosomatida</taxon>
        <taxon>Trypanosomatidae</taxon>
        <taxon>Trypanosoma</taxon>
        <taxon>Schizotrypanum</taxon>
    </lineage>
</organism>
<sequence length="352" mass="36301">MVCGGCLCCSGRFFLSLLPLYVDGALVCAEGCTQVTGVMAMMMTGRVLLVCALCLLWCGAGGRCDEVETTALGGGGEPLVQSQEIGKSPEGPHDLKVGPPDIKGEVPPASPSIKAEEEVDDDGEETEVEEKTIGRQGGQEVAIAPDSDSTETNLIGTEQQTGQSIISAEEIPPSDSRETNANPTQTEVEKKKDADKRPPSAENPLTIGNRENTLPESVVGGNLPSSPEDGVDSRKQDGEDTTSEGKKSVPSPETAVTPQIHRDEGSEGTGEDTKATTVIANTTDTTNKQNSDGSTVKMNEAAPQTAITLTAAQTNHTVTPADSDGSTAVSHTTSPLLLLLVACAAAAAVVAA</sequence>
<name>V5CIK9_TRYCR</name>
<evidence type="ECO:0000256" key="1">
    <source>
        <dbReference type="SAM" id="MobiDB-lite"/>
    </source>
</evidence>
<evidence type="ECO:0000313" key="4">
    <source>
        <dbReference type="Proteomes" id="UP000017861"/>
    </source>
</evidence>
<feature type="chain" id="PRO_5004731472" evidence="2">
    <location>
        <begin position="25"/>
        <end position="352"/>
    </location>
</feature>
<feature type="compositionally biased region" description="Basic and acidic residues" evidence="1">
    <location>
        <begin position="187"/>
        <end position="199"/>
    </location>
</feature>
<protein>
    <submittedName>
        <fullName evidence="3">Mucin-associated surface protein (MASP)</fullName>
    </submittedName>
</protein>
<evidence type="ECO:0000256" key="2">
    <source>
        <dbReference type="SAM" id="SignalP"/>
    </source>
</evidence>
<dbReference type="VEuPathDB" id="TriTrypDB:TCDM_13356"/>
<keyword evidence="2" id="KW-0732">Signal</keyword>
<feature type="compositionally biased region" description="Polar residues" evidence="1">
    <location>
        <begin position="150"/>
        <end position="166"/>
    </location>
</feature>
<comment type="caution">
    <text evidence="3">The sequence shown here is derived from an EMBL/GenBank/DDBJ whole genome shotgun (WGS) entry which is preliminary data.</text>
</comment>
<feature type="compositionally biased region" description="Basic and acidic residues" evidence="1">
    <location>
        <begin position="231"/>
        <end position="247"/>
    </location>
</feature>
<proteinExistence type="predicted"/>
<accession>V5CIK9</accession>
<dbReference type="Proteomes" id="UP000017861">
    <property type="component" value="Unassembled WGS sequence"/>
</dbReference>
<dbReference type="AlphaFoldDB" id="V5CIK9"/>
<feature type="compositionally biased region" description="Acidic residues" evidence="1">
    <location>
        <begin position="117"/>
        <end position="128"/>
    </location>
</feature>
<feature type="region of interest" description="Disordered" evidence="1">
    <location>
        <begin position="75"/>
        <end position="274"/>
    </location>
</feature>